<proteinExistence type="inferred from homology"/>
<dbReference type="OrthoDB" id="9794387at2"/>
<dbReference type="PATRIC" id="fig|217031.4.peg.6703"/>
<dbReference type="Proteomes" id="UP000053881">
    <property type="component" value="Unassembled WGS sequence"/>
</dbReference>
<evidence type="ECO:0000313" key="6">
    <source>
        <dbReference type="EMBL" id="KRG10891.1"/>
    </source>
</evidence>
<dbReference type="EMBL" id="LDJR01000059">
    <property type="protein sequence ID" value="OAK67697.1"/>
    <property type="molecule type" value="Genomic_DNA"/>
</dbReference>
<evidence type="ECO:0000256" key="4">
    <source>
        <dbReference type="ARBA" id="ARBA00022857"/>
    </source>
</evidence>
<keyword evidence="3" id="KW-0963">Cytoplasm</keyword>
<dbReference type="GO" id="GO:0004757">
    <property type="term" value="F:sepiapterin reductase (NADP+) activity"/>
    <property type="evidence" value="ECO:0007669"/>
    <property type="project" value="TreeGrafter"/>
</dbReference>
<dbReference type="SUPFAM" id="SSF51735">
    <property type="entry name" value="NAD(P)-binding Rossmann-fold domains"/>
    <property type="match status" value="1"/>
</dbReference>
<reference evidence="7 9" key="1">
    <citation type="submission" date="2015-05" db="EMBL/GenBank/DDBJ databases">
        <title>Comparison of genome.</title>
        <authorList>
            <person name="Zheng Z."/>
            <person name="Sun M."/>
        </authorList>
    </citation>
    <scope>NUCLEOTIDE SEQUENCE [LARGE SCALE GENOMIC DNA]</scope>
    <source>
        <strain evidence="7 9">G25-74</strain>
    </source>
</reference>
<keyword evidence="4" id="KW-0521">NADP</keyword>
<keyword evidence="9" id="KW-1185">Reference proteome</keyword>
<dbReference type="PRINTS" id="PR00081">
    <property type="entry name" value="GDHRDH"/>
</dbReference>
<dbReference type="AlphaFoldDB" id="A0A0Q9XRH0"/>
<dbReference type="Gene3D" id="3.40.50.720">
    <property type="entry name" value="NAD(P)-binding Rossmann-like Domain"/>
    <property type="match status" value="1"/>
</dbReference>
<evidence type="ECO:0000313" key="9">
    <source>
        <dbReference type="Proteomes" id="UP000077881"/>
    </source>
</evidence>
<dbReference type="RefSeq" id="WP_057995660.1">
    <property type="nucleotide sequence ID" value="NZ_JAGGKH010000011.1"/>
</dbReference>
<protein>
    <recommendedName>
        <fullName evidence="10">Benzil reductase ((S)-benzoin forming)</fullName>
    </recommendedName>
</protein>
<evidence type="ECO:0000313" key="8">
    <source>
        <dbReference type="Proteomes" id="UP000053881"/>
    </source>
</evidence>
<dbReference type="GO" id="GO:0005737">
    <property type="term" value="C:cytoplasm"/>
    <property type="evidence" value="ECO:0007669"/>
    <property type="project" value="UniProtKB-SubCell"/>
</dbReference>
<dbReference type="STRING" id="217031.ABB05_18465"/>
<name>A0A0Q9XRH0_9BACI</name>
<evidence type="ECO:0000313" key="7">
    <source>
        <dbReference type="EMBL" id="OAK67697.1"/>
    </source>
</evidence>
<comment type="caution">
    <text evidence="6">The sequence shown here is derived from an EMBL/GenBank/DDBJ whole genome shotgun (WGS) entry which is preliminary data.</text>
</comment>
<keyword evidence="5" id="KW-0560">Oxidoreductase</keyword>
<dbReference type="Pfam" id="PF00106">
    <property type="entry name" value="adh_short"/>
    <property type="match status" value="1"/>
</dbReference>
<dbReference type="InterPro" id="IPR020904">
    <property type="entry name" value="Sc_DH/Rdtase_CS"/>
</dbReference>
<evidence type="ECO:0000256" key="5">
    <source>
        <dbReference type="ARBA" id="ARBA00023002"/>
    </source>
</evidence>
<evidence type="ECO:0008006" key="10">
    <source>
        <dbReference type="Google" id="ProtNLM"/>
    </source>
</evidence>
<dbReference type="InterPro" id="IPR051721">
    <property type="entry name" value="Biopterin_syn/organic_redct"/>
</dbReference>
<evidence type="ECO:0000256" key="2">
    <source>
        <dbReference type="ARBA" id="ARBA00006484"/>
    </source>
</evidence>
<dbReference type="PANTHER" id="PTHR44085:SF2">
    <property type="entry name" value="SEPIAPTERIN REDUCTASE"/>
    <property type="match status" value="1"/>
</dbReference>
<dbReference type="PROSITE" id="PS00061">
    <property type="entry name" value="ADH_SHORT"/>
    <property type="match status" value="1"/>
</dbReference>
<dbReference type="InterPro" id="IPR036291">
    <property type="entry name" value="NAD(P)-bd_dom_sf"/>
</dbReference>
<evidence type="ECO:0000256" key="1">
    <source>
        <dbReference type="ARBA" id="ARBA00004496"/>
    </source>
</evidence>
<dbReference type="GO" id="GO:0006729">
    <property type="term" value="P:tetrahydrobiopterin biosynthetic process"/>
    <property type="evidence" value="ECO:0007669"/>
    <property type="project" value="TreeGrafter"/>
</dbReference>
<reference evidence="6 8" key="2">
    <citation type="submission" date="2015-06" db="EMBL/GenBank/DDBJ databases">
        <title>Genome sequencing project of Bacillus galactosidilyticus PL133.</title>
        <authorList>
            <person name="Gaiero J."/>
            <person name="Nicol R."/>
            <person name="Habash M."/>
        </authorList>
    </citation>
    <scope>NUCLEOTIDE SEQUENCE [LARGE SCALE GENOMIC DNA]</scope>
    <source>
        <strain evidence="6 8">PL133</strain>
    </source>
</reference>
<evidence type="ECO:0000256" key="3">
    <source>
        <dbReference type="ARBA" id="ARBA00022490"/>
    </source>
</evidence>
<dbReference type="EMBL" id="LGPB01000133">
    <property type="protein sequence ID" value="KRG10891.1"/>
    <property type="molecule type" value="Genomic_DNA"/>
</dbReference>
<comment type="similarity">
    <text evidence="2">Belongs to the short-chain dehydrogenases/reductases (SDR) family.</text>
</comment>
<organism evidence="6 8">
    <name type="scientific">Lederbergia galactosidilytica</name>
    <dbReference type="NCBI Taxonomy" id="217031"/>
    <lineage>
        <taxon>Bacteria</taxon>
        <taxon>Bacillati</taxon>
        <taxon>Bacillota</taxon>
        <taxon>Bacilli</taxon>
        <taxon>Bacillales</taxon>
        <taxon>Bacillaceae</taxon>
        <taxon>Lederbergia</taxon>
    </lineage>
</organism>
<dbReference type="Proteomes" id="UP000077881">
    <property type="component" value="Unassembled WGS sequence"/>
</dbReference>
<dbReference type="InterPro" id="IPR002347">
    <property type="entry name" value="SDR_fam"/>
</dbReference>
<dbReference type="PANTHER" id="PTHR44085">
    <property type="entry name" value="SEPIAPTERIN REDUCTASE"/>
    <property type="match status" value="1"/>
</dbReference>
<comment type="subcellular location">
    <subcellularLocation>
        <location evidence="1">Cytoplasm</location>
    </subcellularLocation>
</comment>
<accession>A0A0Q9XRH0</accession>
<dbReference type="NCBIfam" id="NF005381">
    <property type="entry name" value="PRK06924.1"/>
    <property type="match status" value="1"/>
</dbReference>
<sequence>MDIYIITGASKGIGFALSKQLLRKNHHLICISRTKNEELEKIANQGDYPLYYIEQDLAQTDELSYLMERIWQVIPNNFETITLINNAGMIEPIGKVESLSSEAIANNIAVNLTAPMILTSMFINRLENKPIGKKIINISSGAGRHPYNGWSSYCAGKAGLDHFTRVVSNEQANKENEIKIISIAPGIIDTEMQEKIRSVKAEDFELVDKFIGYKENNQLQTADQTAKALIKLIQSPSFFQLPSVADLRNMEIEIE</sequence>
<gene>
    <name evidence="7" type="ORF">ABB05_18465</name>
    <name evidence="6" type="ORF">ACA29_19810</name>
</gene>